<keyword evidence="15" id="KW-1208">Phospholipid metabolism</keyword>
<evidence type="ECO:0000256" key="9">
    <source>
        <dbReference type="ARBA" id="ARBA00022692"/>
    </source>
</evidence>
<evidence type="ECO:0000256" key="12">
    <source>
        <dbReference type="ARBA" id="ARBA00023098"/>
    </source>
</evidence>
<evidence type="ECO:0000256" key="2">
    <source>
        <dbReference type="ARBA" id="ARBA00004141"/>
    </source>
</evidence>
<evidence type="ECO:0000256" key="11">
    <source>
        <dbReference type="ARBA" id="ARBA00022989"/>
    </source>
</evidence>
<keyword evidence="7" id="KW-0444">Lipid biosynthesis</keyword>
<accession>I1NRS5</accession>
<evidence type="ECO:0000256" key="15">
    <source>
        <dbReference type="ARBA" id="ARBA00023264"/>
    </source>
</evidence>
<evidence type="ECO:0000256" key="6">
    <source>
        <dbReference type="ARBA" id="ARBA00012487"/>
    </source>
</evidence>
<dbReference type="GO" id="GO:0004605">
    <property type="term" value="F:phosphatidate cytidylyltransferase activity"/>
    <property type="evidence" value="ECO:0007669"/>
    <property type="project" value="UniProtKB-EC"/>
</dbReference>
<evidence type="ECO:0000256" key="4">
    <source>
        <dbReference type="ARBA" id="ARBA00005189"/>
    </source>
</evidence>
<sequence length="108" mass="12779">IISAFVLANVMGRFQWLTCPRKDLSTGWLRCDPGPMFKPEHYSLGEWVPKGMVMAVFAYIYHQSFISPQNYSVELILEQILRNLTFEEQKFLYQQLGEIYHERQLMQS</sequence>
<evidence type="ECO:0000256" key="16">
    <source>
        <dbReference type="ARBA" id="ARBA00029893"/>
    </source>
</evidence>
<dbReference type="STRING" id="4538.I1NRS5"/>
<evidence type="ECO:0000256" key="14">
    <source>
        <dbReference type="ARBA" id="ARBA00023209"/>
    </source>
</evidence>
<dbReference type="AlphaFoldDB" id="I1NRS5"/>
<dbReference type="eggNOG" id="KOG1440">
    <property type="taxonomic scope" value="Eukaryota"/>
</dbReference>
<comment type="subcellular location">
    <subcellularLocation>
        <location evidence="2">Membrane</location>
        <topology evidence="2">Multi-pass membrane protein</topology>
    </subcellularLocation>
</comment>
<evidence type="ECO:0000256" key="10">
    <source>
        <dbReference type="ARBA" id="ARBA00022695"/>
    </source>
</evidence>
<organism evidence="19 20">
    <name type="scientific">Oryza glaberrima</name>
    <name type="common">African rice</name>
    <dbReference type="NCBI Taxonomy" id="4538"/>
    <lineage>
        <taxon>Eukaryota</taxon>
        <taxon>Viridiplantae</taxon>
        <taxon>Streptophyta</taxon>
        <taxon>Embryophyta</taxon>
        <taxon>Tracheophyta</taxon>
        <taxon>Spermatophyta</taxon>
        <taxon>Magnoliopsida</taxon>
        <taxon>Liliopsida</taxon>
        <taxon>Poales</taxon>
        <taxon>Poaceae</taxon>
        <taxon>BOP clade</taxon>
        <taxon>Oryzoideae</taxon>
        <taxon>Oryzeae</taxon>
        <taxon>Oryzinae</taxon>
        <taxon>Oryza</taxon>
    </lineage>
</organism>
<keyword evidence="13" id="KW-0472">Membrane</keyword>
<dbReference type="EnsemblPlants" id="ORGLA01G0256500.1">
    <property type="protein sequence ID" value="ORGLA01G0256500.1"/>
    <property type="gene ID" value="ORGLA01G0256500"/>
</dbReference>
<dbReference type="PANTHER" id="PTHR13773:SF8">
    <property type="entry name" value="PHOSPHATIDATE CYTIDYLYLTRANSFERASE, PHOTORECEPTOR-SPECIFIC"/>
    <property type="match status" value="1"/>
</dbReference>
<dbReference type="GO" id="GO:0016024">
    <property type="term" value="P:CDP-diacylglycerol biosynthetic process"/>
    <property type="evidence" value="ECO:0007669"/>
    <property type="project" value="UniProtKB-UniPathway"/>
</dbReference>
<evidence type="ECO:0000256" key="8">
    <source>
        <dbReference type="ARBA" id="ARBA00022679"/>
    </source>
</evidence>
<evidence type="ECO:0000256" key="18">
    <source>
        <dbReference type="ARBA" id="ARBA00033406"/>
    </source>
</evidence>
<dbReference type="HOGENOM" id="CLU_2203750_0_0_1"/>
<keyword evidence="12" id="KW-0443">Lipid metabolism</keyword>
<reference evidence="19" key="1">
    <citation type="submission" date="2015-06" db="UniProtKB">
        <authorList>
            <consortium name="EnsemblPlants"/>
        </authorList>
    </citation>
    <scope>IDENTIFICATION</scope>
</reference>
<dbReference type="GO" id="GO:0005789">
    <property type="term" value="C:endoplasmic reticulum membrane"/>
    <property type="evidence" value="ECO:0007669"/>
    <property type="project" value="TreeGrafter"/>
</dbReference>
<dbReference type="PANTHER" id="PTHR13773">
    <property type="entry name" value="PHOSPHATIDATE CYTIDYLYLTRANSFERASE"/>
    <property type="match status" value="1"/>
</dbReference>
<comment type="similarity">
    <text evidence="5">Belongs to the CDS family.</text>
</comment>
<evidence type="ECO:0000256" key="13">
    <source>
        <dbReference type="ARBA" id="ARBA00023136"/>
    </source>
</evidence>
<keyword evidence="20" id="KW-1185">Reference proteome</keyword>
<dbReference type="Gramene" id="ORGLA01G0256500.1">
    <property type="protein sequence ID" value="ORGLA01G0256500.1"/>
    <property type="gene ID" value="ORGLA01G0256500"/>
</dbReference>
<dbReference type="Proteomes" id="UP000007306">
    <property type="component" value="Chromosome 1"/>
</dbReference>
<evidence type="ECO:0000256" key="1">
    <source>
        <dbReference type="ARBA" id="ARBA00001698"/>
    </source>
</evidence>
<evidence type="ECO:0000256" key="7">
    <source>
        <dbReference type="ARBA" id="ARBA00022516"/>
    </source>
</evidence>
<dbReference type="InterPro" id="IPR016720">
    <property type="entry name" value="PC_Trfase_euk"/>
</dbReference>
<comment type="pathway">
    <text evidence="4">Lipid metabolism.</text>
</comment>
<keyword evidence="14" id="KW-0594">Phospholipid biosynthesis</keyword>
<keyword evidence="9" id="KW-0812">Transmembrane</keyword>
<comment type="catalytic activity">
    <reaction evidence="1">
        <text>a 1,2-diacyl-sn-glycero-3-phosphate + CTP + H(+) = a CDP-1,2-diacyl-sn-glycerol + diphosphate</text>
        <dbReference type="Rhea" id="RHEA:16229"/>
        <dbReference type="ChEBI" id="CHEBI:15378"/>
        <dbReference type="ChEBI" id="CHEBI:33019"/>
        <dbReference type="ChEBI" id="CHEBI:37563"/>
        <dbReference type="ChEBI" id="CHEBI:58332"/>
        <dbReference type="ChEBI" id="CHEBI:58608"/>
        <dbReference type="EC" id="2.7.7.41"/>
    </reaction>
</comment>
<evidence type="ECO:0000256" key="3">
    <source>
        <dbReference type="ARBA" id="ARBA00005119"/>
    </source>
</evidence>
<evidence type="ECO:0000256" key="5">
    <source>
        <dbReference type="ARBA" id="ARBA00010185"/>
    </source>
</evidence>
<dbReference type="EC" id="2.7.7.41" evidence="6"/>
<reference evidence="19 20" key="2">
    <citation type="submission" date="2018-04" db="EMBL/GenBank/DDBJ databases">
        <title>OglaRS2 (Oryza glaberrima Reference Sequence Version 2).</title>
        <authorList>
            <person name="Zhang J."/>
            <person name="Kudrna D."/>
            <person name="Lee S."/>
            <person name="Talag J."/>
            <person name="Rajasekar S."/>
            <person name="Wing R.A."/>
        </authorList>
    </citation>
    <scope>NUCLEOTIDE SEQUENCE [LARGE SCALE GENOMIC DNA]</scope>
    <source>
        <strain evidence="19 20">cv. IRGC 96717</strain>
    </source>
</reference>
<keyword evidence="10" id="KW-0548">Nucleotidyltransferase</keyword>
<protein>
    <recommendedName>
        <fullName evidence="6">phosphatidate cytidylyltransferase</fullName>
        <ecNumber evidence="6">2.7.7.41</ecNumber>
    </recommendedName>
    <alternativeName>
        <fullName evidence="16">CDP-diacylglycerol synthase</fullName>
    </alternativeName>
    <alternativeName>
        <fullName evidence="17">CDP-diglyceride pyrophosphorylase</fullName>
    </alternativeName>
    <alternativeName>
        <fullName evidence="18">CDP-diglyceride synthase</fullName>
    </alternativeName>
</protein>
<dbReference type="UniPathway" id="UPA00557">
    <property type="reaction ID" value="UER00614"/>
</dbReference>
<name>I1NRS5_ORYGL</name>
<comment type="pathway">
    <text evidence="3">Phospholipid metabolism; CDP-diacylglycerol biosynthesis; CDP-diacylglycerol from sn-glycerol 3-phosphate: step 3/3.</text>
</comment>
<proteinExistence type="inferred from homology"/>
<evidence type="ECO:0000313" key="19">
    <source>
        <dbReference type="EnsemblPlants" id="ORGLA01G0256500.1"/>
    </source>
</evidence>
<keyword evidence="11" id="KW-1133">Transmembrane helix</keyword>
<keyword evidence="8" id="KW-0808">Transferase</keyword>
<evidence type="ECO:0000256" key="17">
    <source>
        <dbReference type="ARBA" id="ARBA00032396"/>
    </source>
</evidence>
<evidence type="ECO:0000313" key="20">
    <source>
        <dbReference type="Proteomes" id="UP000007306"/>
    </source>
</evidence>